<sequence>MDISKNRTAACSISAFAGKKVSLYREHLSDVFNDDSIQFFNTLFIPLANLGR</sequence>
<dbReference type="EMBL" id="JACVVK020000007">
    <property type="protein sequence ID" value="KAK7506316.1"/>
    <property type="molecule type" value="Genomic_DNA"/>
</dbReference>
<proteinExistence type="predicted"/>
<organism evidence="1 2">
    <name type="scientific">Batillaria attramentaria</name>
    <dbReference type="NCBI Taxonomy" id="370345"/>
    <lineage>
        <taxon>Eukaryota</taxon>
        <taxon>Metazoa</taxon>
        <taxon>Spiralia</taxon>
        <taxon>Lophotrochozoa</taxon>
        <taxon>Mollusca</taxon>
        <taxon>Gastropoda</taxon>
        <taxon>Caenogastropoda</taxon>
        <taxon>Sorbeoconcha</taxon>
        <taxon>Cerithioidea</taxon>
        <taxon>Batillariidae</taxon>
        <taxon>Batillaria</taxon>
    </lineage>
</organism>
<dbReference type="AlphaFoldDB" id="A0ABD0M477"/>
<feature type="non-terminal residue" evidence="1">
    <location>
        <position position="52"/>
    </location>
</feature>
<evidence type="ECO:0000313" key="2">
    <source>
        <dbReference type="Proteomes" id="UP001519460"/>
    </source>
</evidence>
<dbReference type="Proteomes" id="UP001519460">
    <property type="component" value="Unassembled WGS sequence"/>
</dbReference>
<protein>
    <submittedName>
        <fullName evidence="1">Uncharacterized protein</fullName>
    </submittedName>
</protein>
<evidence type="ECO:0000313" key="1">
    <source>
        <dbReference type="EMBL" id="KAK7506316.1"/>
    </source>
</evidence>
<reference evidence="1 2" key="1">
    <citation type="journal article" date="2023" name="Sci. Data">
        <title>Genome assembly of the Korean intertidal mud-creeper Batillaria attramentaria.</title>
        <authorList>
            <person name="Patra A.K."/>
            <person name="Ho P.T."/>
            <person name="Jun S."/>
            <person name="Lee S.J."/>
            <person name="Kim Y."/>
            <person name="Won Y.J."/>
        </authorList>
    </citation>
    <scope>NUCLEOTIDE SEQUENCE [LARGE SCALE GENOMIC DNA]</scope>
    <source>
        <strain evidence="1">Wonlab-2016</strain>
    </source>
</reference>
<name>A0ABD0M477_9CAEN</name>
<gene>
    <name evidence="1" type="ORF">BaRGS_00002428</name>
</gene>
<comment type="caution">
    <text evidence="1">The sequence shown here is derived from an EMBL/GenBank/DDBJ whole genome shotgun (WGS) entry which is preliminary data.</text>
</comment>
<keyword evidence="2" id="KW-1185">Reference proteome</keyword>
<accession>A0ABD0M477</accession>